<keyword evidence="3" id="KW-1185">Reference proteome</keyword>
<name>A0A5C5G748_9RHOB</name>
<feature type="domain" description="2,4-diaminopentanoate dehydrogenase C-terminal" evidence="1">
    <location>
        <begin position="143"/>
        <end position="338"/>
    </location>
</feature>
<dbReference type="EMBL" id="VFFF01000004">
    <property type="protein sequence ID" value="TNY30573.1"/>
    <property type="molecule type" value="Genomic_DNA"/>
</dbReference>
<reference evidence="2 3" key="1">
    <citation type="submission" date="2019-06" db="EMBL/GenBank/DDBJ databases">
        <title>Genome of new Rhodobacteraceae sp. SM1903.</title>
        <authorList>
            <person name="Ren X."/>
        </authorList>
    </citation>
    <scope>NUCLEOTIDE SEQUENCE [LARGE SCALE GENOMIC DNA]</scope>
    <source>
        <strain evidence="2 3">SM1903</strain>
    </source>
</reference>
<comment type="caution">
    <text evidence="2">The sequence shown here is derived from an EMBL/GenBank/DDBJ whole genome shotgun (WGS) entry which is preliminary data.</text>
</comment>
<dbReference type="Gene3D" id="3.40.50.720">
    <property type="entry name" value="NAD(P)-binding Rossmann-like Domain"/>
    <property type="match status" value="1"/>
</dbReference>
<organism evidence="2 3">
    <name type="scientific">Pelagovum pacificum</name>
    <dbReference type="NCBI Taxonomy" id="2588711"/>
    <lineage>
        <taxon>Bacteria</taxon>
        <taxon>Pseudomonadati</taxon>
        <taxon>Pseudomonadota</taxon>
        <taxon>Alphaproteobacteria</taxon>
        <taxon>Rhodobacterales</taxon>
        <taxon>Paracoccaceae</taxon>
        <taxon>Pelagovum</taxon>
    </lineage>
</organism>
<evidence type="ECO:0000313" key="2">
    <source>
        <dbReference type="EMBL" id="TNY30573.1"/>
    </source>
</evidence>
<proteinExistence type="predicted"/>
<dbReference type="Proteomes" id="UP000314011">
    <property type="component" value="Unassembled WGS sequence"/>
</dbReference>
<dbReference type="Pfam" id="PF19328">
    <property type="entry name" value="DAP_DH_C"/>
    <property type="match status" value="1"/>
</dbReference>
<accession>A0A5C5G748</accession>
<evidence type="ECO:0000259" key="1">
    <source>
        <dbReference type="Pfam" id="PF19328"/>
    </source>
</evidence>
<dbReference type="InterPro" id="IPR045760">
    <property type="entry name" value="DAP_DH_C"/>
</dbReference>
<dbReference type="CDD" id="cd24146">
    <property type="entry name" value="nat-AmDH_N_like"/>
    <property type="match status" value="1"/>
</dbReference>
<dbReference type="AlphaFoldDB" id="A0A5C5G748"/>
<dbReference type="RefSeq" id="WP_140197368.1">
    <property type="nucleotide sequence ID" value="NZ_CP065915.1"/>
</dbReference>
<dbReference type="OrthoDB" id="9767616at2"/>
<sequence>MYNIILFGCGALGTRLLRVLENDYAALNVVGAIDTAPNLAGSTLGSACNSGRFADVTISPDLDSCLAGLETTPAAFIHMTESKPARIEAQLHNALDRGMNVISAAESMFYPGLRFPDFSARLDARAKELGLTVTGMGINPGFSYDTVPLLLARSTSAISAIRIKRTIDVTGTGPGDIEHVGYGLTPEDFRAGVERGDIVGHMGAPESLALLAEYLDMELDLVTESWDLQTAEMDVDSGDPTLGILPPGRVVGITQHAKGHADGKVVLQTSLSMFYRPETFGLTECDEIEIDGNMPVRMRIEPALESLFGASNVLASTIVPAIEAAPGLLCGLDLPVATHRSDGRYAVDSSRDLKPGHVPLTRTRG</sequence>
<protein>
    <recommendedName>
        <fullName evidence="1">2,4-diaminopentanoate dehydrogenase C-terminal domain-containing protein</fullName>
    </recommendedName>
</protein>
<gene>
    <name evidence="2" type="ORF">FHY64_18495</name>
</gene>
<evidence type="ECO:0000313" key="3">
    <source>
        <dbReference type="Proteomes" id="UP000314011"/>
    </source>
</evidence>